<dbReference type="EMBL" id="BMAW01121515">
    <property type="protein sequence ID" value="GFT94435.1"/>
    <property type="molecule type" value="Genomic_DNA"/>
</dbReference>
<reference evidence="1" key="1">
    <citation type="submission" date="2020-08" db="EMBL/GenBank/DDBJ databases">
        <title>Multicomponent nature underlies the extraordinary mechanical properties of spider dragline silk.</title>
        <authorList>
            <person name="Kono N."/>
            <person name="Nakamura H."/>
            <person name="Mori M."/>
            <person name="Yoshida Y."/>
            <person name="Ohtoshi R."/>
            <person name="Malay A.D."/>
            <person name="Moran D.A.P."/>
            <person name="Tomita M."/>
            <person name="Numata K."/>
            <person name="Arakawa K."/>
        </authorList>
    </citation>
    <scope>NUCLEOTIDE SEQUENCE</scope>
</reference>
<name>A0A8X6PX98_NEPPI</name>
<dbReference type="AlphaFoldDB" id="A0A8X6PX98"/>
<evidence type="ECO:0000313" key="1">
    <source>
        <dbReference type="EMBL" id="GFT94435.1"/>
    </source>
</evidence>
<dbReference type="Gene3D" id="2.40.70.10">
    <property type="entry name" value="Acid Proteases"/>
    <property type="match status" value="1"/>
</dbReference>
<keyword evidence="2" id="KW-1185">Reference proteome</keyword>
<dbReference type="CDD" id="cd00303">
    <property type="entry name" value="retropepsin_like"/>
    <property type="match status" value="1"/>
</dbReference>
<organism evidence="1 2">
    <name type="scientific">Nephila pilipes</name>
    <name type="common">Giant wood spider</name>
    <name type="synonym">Nephila maculata</name>
    <dbReference type="NCBI Taxonomy" id="299642"/>
    <lineage>
        <taxon>Eukaryota</taxon>
        <taxon>Metazoa</taxon>
        <taxon>Ecdysozoa</taxon>
        <taxon>Arthropoda</taxon>
        <taxon>Chelicerata</taxon>
        <taxon>Arachnida</taxon>
        <taxon>Araneae</taxon>
        <taxon>Araneomorphae</taxon>
        <taxon>Entelegynae</taxon>
        <taxon>Araneoidea</taxon>
        <taxon>Nephilidae</taxon>
        <taxon>Nephila</taxon>
    </lineage>
</organism>
<dbReference type="Proteomes" id="UP000887013">
    <property type="component" value="Unassembled WGS sequence"/>
</dbReference>
<gene>
    <name evidence="1" type="primary">Tf2-9_290</name>
    <name evidence="1" type="ORF">NPIL_487581</name>
</gene>
<accession>A0A8X6PX98</accession>
<dbReference type="InterPro" id="IPR021109">
    <property type="entry name" value="Peptidase_aspartic_dom_sf"/>
</dbReference>
<proteinExistence type="predicted"/>
<comment type="caution">
    <text evidence="1">The sequence shown here is derived from an EMBL/GenBank/DDBJ whole genome shotgun (WGS) entry which is preliminary data.</text>
</comment>
<dbReference type="OrthoDB" id="6435366at2759"/>
<evidence type="ECO:0000313" key="2">
    <source>
        <dbReference type="Proteomes" id="UP000887013"/>
    </source>
</evidence>
<dbReference type="SUPFAM" id="SSF50630">
    <property type="entry name" value="Acid proteases"/>
    <property type="match status" value="1"/>
</dbReference>
<sequence length="225" mass="26042">MRDHRTLKYKLQTCSVITRKELHLKDITLGEKTISTLMDTGSSVSLIREDLSTKIADQQKFSMKCIVLTGIGKSQVLTKGSFEHNFIIDEDHYSLTWHVVPTEHLNFEAVIGADILIQASLNFTQNGVEFHKHVEKAWLMQILELHLEDELDLSHILDTQIKNDLTRIISIYKPEKTESTDVSMRIILKDDIPVYQPARHLLFVEKQKVNKHVEEWLEQGIIRLC</sequence>
<protein>
    <submittedName>
        <fullName evidence="1">Transposon Tf2-9 polyprotein</fullName>
    </submittedName>
</protein>